<protein>
    <submittedName>
        <fullName evidence="4">Caseinolytic peptidase B protein-like protein</fullName>
    </submittedName>
</protein>
<dbReference type="AlphaFoldDB" id="A0A067RDF3"/>
<evidence type="ECO:0000313" key="5">
    <source>
        <dbReference type="Proteomes" id="UP000027135"/>
    </source>
</evidence>
<organism evidence="4 5">
    <name type="scientific">Zootermopsis nevadensis</name>
    <name type="common">Dampwood termite</name>
    <dbReference type="NCBI Taxonomy" id="136037"/>
    <lineage>
        <taxon>Eukaryota</taxon>
        <taxon>Metazoa</taxon>
        <taxon>Ecdysozoa</taxon>
        <taxon>Arthropoda</taxon>
        <taxon>Hexapoda</taxon>
        <taxon>Insecta</taxon>
        <taxon>Pterygota</taxon>
        <taxon>Neoptera</taxon>
        <taxon>Polyneoptera</taxon>
        <taxon>Dictyoptera</taxon>
        <taxon>Blattodea</taxon>
        <taxon>Blattoidea</taxon>
        <taxon>Termitoidae</taxon>
        <taxon>Termopsidae</taxon>
        <taxon>Zootermopsis</taxon>
    </lineage>
</organism>
<dbReference type="InParanoid" id="A0A067RDF3"/>
<dbReference type="EMBL" id="KK852710">
    <property type="protein sequence ID" value="KDR17967.1"/>
    <property type="molecule type" value="Genomic_DNA"/>
</dbReference>
<keyword evidence="2" id="KW-0067">ATP-binding</keyword>
<dbReference type="GO" id="GO:0005524">
    <property type="term" value="F:ATP binding"/>
    <property type="evidence" value="ECO:0007669"/>
    <property type="project" value="UniProtKB-KW"/>
</dbReference>
<dbReference type="InterPro" id="IPR019489">
    <property type="entry name" value="Clp_ATPase_C"/>
</dbReference>
<sequence length="89" mass="10005">MLEVVSESCSETCLISPHDGSQLIKAKDEGVADIKEEEDPVQITHPIIKAECEAMEKHKIKLIWDHSVLAVLADGYDVHYGARSIKYWI</sequence>
<proteinExistence type="predicted"/>
<evidence type="ECO:0000259" key="3">
    <source>
        <dbReference type="Pfam" id="PF10431"/>
    </source>
</evidence>
<keyword evidence="5" id="KW-1185">Reference proteome</keyword>
<dbReference type="Proteomes" id="UP000027135">
    <property type="component" value="Unassembled WGS sequence"/>
</dbReference>
<name>A0A067RDF3_ZOONE</name>
<evidence type="ECO:0000256" key="1">
    <source>
        <dbReference type="ARBA" id="ARBA00022741"/>
    </source>
</evidence>
<evidence type="ECO:0000313" key="4">
    <source>
        <dbReference type="EMBL" id="KDR17967.1"/>
    </source>
</evidence>
<dbReference type="Pfam" id="PF10431">
    <property type="entry name" value="ClpB_D2-small"/>
    <property type="match status" value="1"/>
</dbReference>
<accession>A0A067RDF3</accession>
<evidence type="ECO:0000256" key="2">
    <source>
        <dbReference type="ARBA" id="ARBA00022840"/>
    </source>
</evidence>
<reference evidence="4 5" key="1">
    <citation type="journal article" date="2014" name="Nat. Commun.">
        <title>Molecular traces of alternative social organization in a termite genome.</title>
        <authorList>
            <person name="Terrapon N."/>
            <person name="Li C."/>
            <person name="Robertson H.M."/>
            <person name="Ji L."/>
            <person name="Meng X."/>
            <person name="Booth W."/>
            <person name="Chen Z."/>
            <person name="Childers C.P."/>
            <person name="Glastad K.M."/>
            <person name="Gokhale K."/>
            <person name="Gowin J."/>
            <person name="Gronenberg W."/>
            <person name="Hermansen R.A."/>
            <person name="Hu H."/>
            <person name="Hunt B.G."/>
            <person name="Huylmans A.K."/>
            <person name="Khalil S.M."/>
            <person name="Mitchell R.D."/>
            <person name="Munoz-Torres M.C."/>
            <person name="Mustard J.A."/>
            <person name="Pan H."/>
            <person name="Reese J.T."/>
            <person name="Scharf M.E."/>
            <person name="Sun F."/>
            <person name="Vogel H."/>
            <person name="Xiao J."/>
            <person name="Yang W."/>
            <person name="Yang Z."/>
            <person name="Yang Z."/>
            <person name="Zhou J."/>
            <person name="Zhu J."/>
            <person name="Brent C.S."/>
            <person name="Elsik C.G."/>
            <person name="Goodisman M.A."/>
            <person name="Liberles D.A."/>
            <person name="Roe R.M."/>
            <person name="Vargo E.L."/>
            <person name="Vilcinskas A."/>
            <person name="Wang J."/>
            <person name="Bornberg-Bauer E."/>
            <person name="Korb J."/>
            <person name="Zhang G."/>
            <person name="Liebig J."/>
        </authorList>
    </citation>
    <scope>NUCLEOTIDE SEQUENCE [LARGE SCALE GENOMIC DNA]</scope>
    <source>
        <tissue evidence="4">Whole organism</tissue>
    </source>
</reference>
<feature type="domain" description="Clp ATPase C-terminal" evidence="3">
    <location>
        <begin position="39"/>
        <end position="89"/>
    </location>
</feature>
<dbReference type="STRING" id="136037.A0A067RDF3"/>
<keyword evidence="1" id="KW-0547">Nucleotide-binding</keyword>
<gene>
    <name evidence="4" type="ORF">L798_08071</name>
</gene>